<dbReference type="AlphaFoldDB" id="A0A1M5UVR9"/>
<organism evidence="1 2">
    <name type="scientific">Clostridium collagenovorans DSM 3089</name>
    <dbReference type="NCBI Taxonomy" id="1121306"/>
    <lineage>
        <taxon>Bacteria</taxon>
        <taxon>Bacillati</taxon>
        <taxon>Bacillota</taxon>
        <taxon>Clostridia</taxon>
        <taxon>Eubacteriales</taxon>
        <taxon>Clostridiaceae</taxon>
        <taxon>Clostridium</taxon>
    </lineage>
</organism>
<proteinExistence type="predicted"/>
<protein>
    <submittedName>
        <fullName evidence="1">Uncharacterized protein</fullName>
    </submittedName>
</protein>
<evidence type="ECO:0000313" key="2">
    <source>
        <dbReference type="Proteomes" id="UP000184526"/>
    </source>
</evidence>
<reference evidence="1 2" key="1">
    <citation type="submission" date="2016-11" db="EMBL/GenBank/DDBJ databases">
        <authorList>
            <person name="Jaros S."/>
            <person name="Januszkiewicz K."/>
            <person name="Wedrychowicz H."/>
        </authorList>
    </citation>
    <scope>NUCLEOTIDE SEQUENCE [LARGE SCALE GENOMIC DNA]</scope>
    <source>
        <strain evidence="1 2">DSM 3089</strain>
    </source>
</reference>
<name>A0A1M5UVR9_9CLOT</name>
<dbReference type="RefSeq" id="WP_072830653.1">
    <property type="nucleotide sequence ID" value="NZ_FQXP01000004.1"/>
</dbReference>
<keyword evidence="2" id="KW-1185">Reference proteome</keyword>
<accession>A0A1M5UVR9</accession>
<dbReference type="OrthoDB" id="1852991at2"/>
<sequence>MDSRVKSLSGGNLDIDLSSENVDWNQTQCPWNVEDKTKEHKCAVKGISICKYFCGIKFLDSVLCSYPYENEEVLTREDIDRDLFK</sequence>
<dbReference type="EMBL" id="FQXP01000004">
    <property type="protein sequence ID" value="SHH67117.1"/>
    <property type="molecule type" value="Genomic_DNA"/>
</dbReference>
<dbReference type="Proteomes" id="UP000184526">
    <property type="component" value="Unassembled WGS sequence"/>
</dbReference>
<evidence type="ECO:0000313" key="1">
    <source>
        <dbReference type="EMBL" id="SHH67117.1"/>
    </source>
</evidence>
<gene>
    <name evidence="1" type="ORF">SAMN02745196_00964</name>
</gene>